<evidence type="ECO:0000256" key="13">
    <source>
        <dbReference type="ARBA" id="ARBA00022786"/>
    </source>
</evidence>
<feature type="domain" description="U-box" evidence="19">
    <location>
        <begin position="1"/>
        <end position="72"/>
    </location>
</feature>
<dbReference type="OrthoDB" id="687049at2759"/>
<dbReference type="GO" id="GO:0000398">
    <property type="term" value="P:mRNA splicing, via spliceosome"/>
    <property type="evidence" value="ECO:0007669"/>
    <property type="project" value="InterPro"/>
</dbReference>
<dbReference type="AlphaFoldDB" id="A0A1X7V885"/>
<keyword evidence="11" id="KW-0677">Repeat</keyword>
<dbReference type="CDD" id="cd00200">
    <property type="entry name" value="WD40"/>
    <property type="match status" value="1"/>
</dbReference>
<evidence type="ECO:0000313" key="20">
    <source>
        <dbReference type="EnsemblMetazoa" id="Aqu2.1.36510_001"/>
    </source>
</evidence>
<dbReference type="SUPFAM" id="SSF50978">
    <property type="entry name" value="WD40 repeat-like"/>
    <property type="match status" value="1"/>
</dbReference>
<reference evidence="21" key="1">
    <citation type="journal article" date="2010" name="Nature">
        <title>The Amphimedon queenslandica genome and the evolution of animal complexity.</title>
        <authorList>
            <person name="Srivastava M."/>
            <person name="Simakov O."/>
            <person name="Chapman J."/>
            <person name="Fahey B."/>
            <person name="Gauthier M.E."/>
            <person name="Mitros T."/>
            <person name="Richards G.S."/>
            <person name="Conaco C."/>
            <person name="Dacre M."/>
            <person name="Hellsten U."/>
            <person name="Larroux C."/>
            <person name="Putnam N.H."/>
            <person name="Stanke M."/>
            <person name="Adamska M."/>
            <person name="Darling A."/>
            <person name="Degnan S.M."/>
            <person name="Oakley T.H."/>
            <person name="Plachetzki D.C."/>
            <person name="Zhai Y."/>
            <person name="Adamski M."/>
            <person name="Calcino A."/>
            <person name="Cummins S.F."/>
            <person name="Goodstein D.M."/>
            <person name="Harris C."/>
            <person name="Jackson D.J."/>
            <person name="Leys S.P."/>
            <person name="Shu S."/>
            <person name="Woodcroft B.J."/>
            <person name="Vervoort M."/>
            <person name="Kosik K.S."/>
            <person name="Manning G."/>
            <person name="Degnan B.M."/>
            <person name="Rokhsar D.S."/>
        </authorList>
    </citation>
    <scope>NUCLEOTIDE SEQUENCE [LARGE SCALE GENOMIC DNA]</scope>
</reference>
<dbReference type="SUPFAM" id="SSF57850">
    <property type="entry name" value="RING/U-box"/>
    <property type="match status" value="1"/>
</dbReference>
<comment type="subunit">
    <text evidence="18">Homotetramer.</text>
</comment>
<dbReference type="CDD" id="cd16656">
    <property type="entry name" value="RING-Ubox_PRP19"/>
    <property type="match status" value="1"/>
</dbReference>
<dbReference type="InterPro" id="IPR055340">
    <property type="entry name" value="RING-Ubox_PRP19"/>
</dbReference>
<feature type="repeat" description="WD" evidence="17">
    <location>
        <begin position="257"/>
        <end position="298"/>
    </location>
</feature>
<evidence type="ECO:0000256" key="18">
    <source>
        <dbReference type="RuleBase" id="RU367101"/>
    </source>
</evidence>
<dbReference type="GO" id="GO:0000974">
    <property type="term" value="C:Prp19 complex"/>
    <property type="evidence" value="ECO:0007669"/>
    <property type="project" value="UniProtKB-UniRule"/>
</dbReference>
<accession>A0A1X7V885</accession>
<keyword evidence="15 18" id="KW-0234">DNA repair</keyword>
<dbReference type="EnsemblMetazoa" id="XM_003385145.3">
    <property type="protein sequence ID" value="XP_003385193.1"/>
    <property type="gene ID" value="LOC100641246"/>
</dbReference>
<dbReference type="PROSITE" id="PS51698">
    <property type="entry name" value="U_BOX"/>
    <property type="match status" value="1"/>
</dbReference>
<evidence type="ECO:0000256" key="7">
    <source>
        <dbReference type="ARBA" id="ARBA00022574"/>
    </source>
</evidence>
<dbReference type="Pfam" id="PF08606">
    <property type="entry name" value="Prp19"/>
    <property type="match status" value="1"/>
</dbReference>
<feature type="repeat" description="WD" evidence="17">
    <location>
        <begin position="350"/>
        <end position="384"/>
    </location>
</feature>
<dbReference type="Gene3D" id="3.30.40.10">
    <property type="entry name" value="Zinc/RING finger domain, C3HC4 (zinc finger)"/>
    <property type="match status" value="1"/>
</dbReference>
<dbReference type="EC" id="2.3.2.27" evidence="5 18"/>
<reference evidence="20" key="2">
    <citation type="submission" date="2017-05" db="UniProtKB">
        <authorList>
            <consortium name="EnsemblMetazoa"/>
        </authorList>
    </citation>
    <scope>IDENTIFICATION</scope>
</reference>
<dbReference type="InterPro" id="IPR003613">
    <property type="entry name" value="Ubox_domain"/>
</dbReference>
<evidence type="ECO:0000256" key="1">
    <source>
        <dbReference type="ARBA" id="ARBA00000900"/>
    </source>
</evidence>
<keyword evidence="13 18" id="KW-0833">Ubl conjugation pathway</keyword>
<dbReference type="InterPro" id="IPR036322">
    <property type="entry name" value="WD40_repeat_dom_sf"/>
</dbReference>
<comment type="similarity">
    <text evidence="4 18">Belongs to the WD repeat PRP19 family.</text>
</comment>
<dbReference type="PANTHER" id="PTHR43995:SF1">
    <property type="entry name" value="PRE-MRNA-PROCESSING FACTOR 19"/>
    <property type="match status" value="1"/>
</dbReference>
<evidence type="ECO:0000256" key="6">
    <source>
        <dbReference type="ARBA" id="ARBA00015618"/>
    </source>
</evidence>
<sequence>MALICSICQEVPEEPVLSVVSNHVFERRLILKYLQENGTDPINGEPLEESQLLEIKSSPLVKPRPPSATSIPAILKLLQDEWDSCMLHTFTLRQQLQTARQELSHALYQHDAACRVIARLTKEVNGAREALATLKPQAAAYMPPGATEAPTGAEAMDNTEAGPTEMTEEILQQLLETAAMLTADRKKRGKKKPEGLCTVEEMKTFEQKSSHPGLHSSSVPGILALDVSADSKRVLTGGADKTAIVFIKDTEQIYATMKGHTKKISSVIYHPKVELAITGSADSTVRVWSIDTSVCAQTIKAHDGGVTSVSLHPTGSYLLTSSTDDYWAFSDITSGHVLTKANSPSGPTALTCAQFHPDGLIFGTGTASSEVRIWDLKERTNVANFQGHSGAITSIAFSENGYYLATGAEDSQVQLWDLRNLKNFETINLGKGYEVKNVSFDVSGTYLAIAGTDIQVYLCKQWDQLATLKDHTSVVNGIKFGHNASFLASCSMDRTLRFFAPQ</sequence>
<dbReference type="KEGG" id="aqu:100641246"/>
<dbReference type="InterPro" id="IPR019775">
    <property type="entry name" value="WD40_repeat_CS"/>
</dbReference>
<dbReference type="PROSITE" id="PS50294">
    <property type="entry name" value="WD_REPEATS_REGION"/>
    <property type="match status" value="3"/>
</dbReference>
<dbReference type="STRING" id="400682.A0A1X7V885"/>
<proteinExistence type="inferred from homology"/>
<evidence type="ECO:0000256" key="17">
    <source>
        <dbReference type="PROSITE-ProRule" id="PRU00221"/>
    </source>
</evidence>
<dbReference type="SMART" id="SM00504">
    <property type="entry name" value="Ubox"/>
    <property type="match status" value="1"/>
</dbReference>
<dbReference type="GO" id="GO:0071006">
    <property type="term" value="C:U2-type catalytic step 1 spliceosome"/>
    <property type="evidence" value="ECO:0007669"/>
    <property type="project" value="TreeGrafter"/>
</dbReference>
<dbReference type="Pfam" id="PF24814">
    <property type="entry name" value="WD40_Prp19"/>
    <property type="match status" value="1"/>
</dbReference>
<dbReference type="GO" id="GO:0006281">
    <property type="term" value="P:DNA repair"/>
    <property type="evidence" value="ECO:0007669"/>
    <property type="project" value="UniProtKB-KW"/>
</dbReference>
<gene>
    <name evidence="20" type="primary">100641246</name>
</gene>
<dbReference type="InParanoid" id="A0A1X7V885"/>
<dbReference type="InterPro" id="IPR038959">
    <property type="entry name" value="Prp19"/>
</dbReference>
<dbReference type="FunFam" id="3.30.40.10:FF:000027">
    <property type="entry name" value="Pre-mRNA-processing factor 19, putative"/>
    <property type="match status" value="1"/>
</dbReference>
<comment type="catalytic activity">
    <reaction evidence="1 18">
        <text>S-ubiquitinyl-[E2 ubiquitin-conjugating enzyme]-L-cysteine + [acceptor protein]-L-lysine = [E2 ubiquitin-conjugating enzyme]-L-cysteine + N(6)-ubiquitinyl-[acceptor protein]-L-lysine.</text>
        <dbReference type="EC" id="2.3.2.27"/>
    </reaction>
</comment>
<dbReference type="eggNOG" id="KOG0289">
    <property type="taxonomic scope" value="Eukaryota"/>
</dbReference>
<evidence type="ECO:0000256" key="5">
    <source>
        <dbReference type="ARBA" id="ARBA00012483"/>
    </source>
</evidence>
<keyword evidence="14 18" id="KW-0508">mRNA splicing</keyword>
<keyword evidence="21" id="KW-1185">Reference proteome</keyword>
<feature type="repeat" description="WD" evidence="17">
    <location>
        <begin position="385"/>
        <end position="426"/>
    </location>
</feature>
<evidence type="ECO:0000256" key="2">
    <source>
        <dbReference type="ARBA" id="ARBA00004642"/>
    </source>
</evidence>
<protein>
    <recommendedName>
        <fullName evidence="6 18">Pre-mRNA-processing factor 19</fullName>
        <ecNumber evidence="5 18">2.3.2.27</ecNumber>
    </recommendedName>
</protein>
<keyword evidence="10 18" id="KW-0747">Spliceosome</keyword>
<evidence type="ECO:0000256" key="11">
    <source>
        <dbReference type="ARBA" id="ARBA00022737"/>
    </source>
</evidence>
<dbReference type="InterPro" id="IPR015943">
    <property type="entry name" value="WD40/YVTN_repeat-like_dom_sf"/>
</dbReference>
<evidence type="ECO:0000256" key="12">
    <source>
        <dbReference type="ARBA" id="ARBA00022763"/>
    </source>
</evidence>
<dbReference type="Proteomes" id="UP000007879">
    <property type="component" value="Unassembled WGS sequence"/>
</dbReference>
<dbReference type="UniPathway" id="UPA00143"/>
<evidence type="ECO:0000256" key="10">
    <source>
        <dbReference type="ARBA" id="ARBA00022728"/>
    </source>
</evidence>
<evidence type="ECO:0000256" key="14">
    <source>
        <dbReference type="ARBA" id="ARBA00023187"/>
    </source>
</evidence>
<dbReference type="InterPro" id="IPR020472">
    <property type="entry name" value="WD40_PAC1"/>
</dbReference>
<dbReference type="PROSITE" id="PS00678">
    <property type="entry name" value="WD_REPEATS_1"/>
    <property type="match status" value="1"/>
</dbReference>
<evidence type="ECO:0000256" key="16">
    <source>
        <dbReference type="ARBA" id="ARBA00023242"/>
    </source>
</evidence>
<comment type="function">
    <text evidence="18">Ubiquitin-protein ligase which is mainly involved pre-mRNA splicing and DNA repair. Required for pre-mRNA splicing as component of the spliceosome.</text>
</comment>
<evidence type="ECO:0000259" key="19">
    <source>
        <dbReference type="PROSITE" id="PS51698"/>
    </source>
</evidence>
<keyword evidence="8 18" id="KW-0507">mRNA processing</keyword>
<evidence type="ECO:0000256" key="15">
    <source>
        <dbReference type="ARBA" id="ARBA00023204"/>
    </source>
</evidence>
<dbReference type="SMART" id="SM00320">
    <property type="entry name" value="WD40"/>
    <property type="match status" value="7"/>
</dbReference>
<keyword evidence="16 18" id="KW-0539">Nucleus</keyword>
<comment type="pathway">
    <text evidence="3 18">Protein modification; protein ubiquitination.</text>
</comment>
<evidence type="ECO:0000256" key="9">
    <source>
        <dbReference type="ARBA" id="ARBA00022679"/>
    </source>
</evidence>
<dbReference type="EnsemblMetazoa" id="Aqu2.1.36510_001">
    <property type="protein sequence ID" value="Aqu2.1.36510_001"/>
    <property type="gene ID" value="Aqu2.1.36510"/>
</dbReference>
<organism evidence="20">
    <name type="scientific">Amphimedon queenslandica</name>
    <name type="common">Sponge</name>
    <dbReference type="NCBI Taxonomy" id="400682"/>
    <lineage>
        <taxon>Eukaryota</taxon>
        <taxon>Metazoa</taxon>
        <taxon>Porifera</taxon>
        <taxon>Demospongiae</taxon>
        <taxon>Heteroscleromorpha</taxon>
        <taxon>Haplosclerida</taxon>
        <taxon>Niphatidae</taxon>
        <taxon>Amphimedon</taxon>
    </lineage>
</organism>
<evidence type="ECO:0000256" key="4">
    <source>
        <dbReference type="ARBA" id="ARBA00006388"/>
    </source>
</evidence>
<dbReference type="InterPro" id="IPR013083">
    <property type="entry name" value="Znf_RING/FYVE/PHD"/>
</dbReference>
<dbReference type="GO" id="GO:0061630">
    <property type="term" value="F:ubiquitin protein ligase activity"/>
    <property type="evidence" value="ECO:0007669"/>
    <property type="project" value="UniProtKB-UniRule"/>
</dbReference>
<feature type="repeat" description="WD" evidence="17">
    <location>
        <begin position="468"/>
        <end position="502"/>
    </location>
</feature>
<keyword evidence="7 17" id="KW-0853">WD repeat</keyword>
<dbReference type="InterPro" id="IPR013915">
    <property type="entry name" value="Prp19_cc"/>
</dbReference>
<dbReference type="Pfam" id="PF04564">
    <property type="entry name" value="U-box"/>
    <property type="match status" value="1"/>
</dbReference>
<dbReference type="Gene3D" id="2.130.10.10">
    <property type="entry name" value="YVTN repeat-like/Quinoprotein amine dehydrogenase"/>
    <property type="match status" value="1"/>
</dbReference>
<evidence type="ECO:0000256" key="8">
    <source>
        <dbReference type="ARBA" id="ARBA00022664"/>
    </source>
</evidence>
<dbReference type="OMA" id="SLDQHWA"/>
<dbReference type="GO" id="GO:0070534">
    <property type="term" value="P:protein K63-linked ubiquitination"/>
    <property type="evidence" value="ECO:0007669"/>
    <property type="project" value="UniProtKB-UniRule"/>
</dbReference>
<feature type="repeat" description="WD" evidence="17">
    <location>
        <begin position="299"/>
        <end position="340"/>
    </location>
</feature>
<dbReference type="PRINTS" id="PR00320">
    <property type="entry name" value="GPROTEINBRPT"/>
</dbReference>
<evidence type="ECO:0000256" key="3">
    <source>
        <dbReference type="ARBA" id="ARBA00004906"/>
    </source>
</evidence>
<keyword evidence="9 18" id="KW-0808">Transferase</keyword>
<dbReference type="PANTHER" id="PTHR43995">
    <property type="entry name" value="PRE-MRNA-PROCESSING FACTOR 19"/>
    <property type="match status" value="1"/>
</dbReference>
<comment type="subcellular location">
    <subcellularLocation>
        <location evidence="2">Nucleus</location>
        <location evidence="2">Nucleoplasm</location>
    </subcellularLocation>
</comment>
<dbReference type="InterPro" id="IPR001680">
    <property type="entry name" value="WD40_rpt"/>
</dbReference>
<name>A0A1X7V885_AMPQE</name>
<evidence type="ECO:0000313" key="21">
    <source>
        <dbReference type="Proteomes" id="UP000007879"/>
    </source>
</evidence>
<dbReference type="GO" id="GO:0005737">
    <property type="term" value="C:cytoplasm"/>
    <property type="evidence" value="ECO:0007669"/>
    <property type="project" value="TreeGrafter"/>
</dbReference>
<dbReference type="FunFam" id="2.130.10.10:FF:000043">
    <property type="entry name" value="pre-mRNA-processing factor 19"/>
    <property type="match status" value="1"/>
</dbReference>
<dbReference type="PROSITE" id="PS50082">
    <property type="entry name" value="WD_REPEATS_2"/>
    <property type="match status" value="5"/>
</dbReference>
<dbReference type="GO" id="GO:0005654">
    <property type="term" value="C:nucleoplasm"/>
    <property type="evidence" value="ECO:0007669"/>
    <property type="project" value="UniProtKB-SubCell"/>
</dbReference>
<keyword evidence="12 18" id="KW-0227">DNA damage</keyword>
<dbReference type="FunCoup" id="A0A1X7V885">
    <property type="interactions" value="941"/>
</dbReference>